<comment type="caution">
    <text evidence="15">The sequence shown here is derived from an EMBL/GenBank/DDBJ whole genome shotgun (WGS) entry which is preliminary data.</text>
</comment>
<dbReference type="InterPro" id="IPR013785">
    <property type="entry name" value="Aldolase_TIM"/>
</dbReference>
<name>A0A1Y3BER6_EURMA</name>
<evidence type="ECO:0000256" key="11">
    <source>
        <dbReference type="ARBA" id="ARBA00047445"/>
    </source>
</evidence>
<accession>A0A1Y3BER6</accession>
<dbReference type="InterPro" id="IPR027277">
    <property type="entry name" value="NadC/ModD"/>
</dbReference>
<dbReference type="GO" id="GO:0005737">
    <property type="term" value="C:cytoplasm"/>
    <property type="evidence" value="ECO:0007669"/>
    <property type="project" value="TreeGrafter"/>
</dbReference>
<dbReference type="AlphaFoldDB" id="A0A1Y3BER6"/>
<keyword evidence="9 12" id="KW-0808">Transferase</keyword>
<comment type="similarity">
    <text evidence="3 12">Belongs to the NadC/ModD family.</text>
</comment>
<sequence length="297" mass="32764">MANHNLKNILNPIKIKEFARIWINEDVPSFDIQGLVVGDKPVTAIIYCKQAGILAGFPFVQAVFEELGVDPPKFEYDEGTFIGEASQNNKIKIASVHGSARLILLAERTILNVLSRCSGIATKCYRIGTKLKEMSWNGRLAATRKTTPGFRMVEKYGVLVGQADTHRYNLSTMIMLKDNHVNISGHENIATIVPVVKKCAGFSCRIEVECSSYEDAHQAAEAGADIIMLDHVSATQGAEISRKLRTKHPSILIEASGDITETNIHEYALPEYDIISMSSLIQGCPPVDFSMKIIENN</sequence>
<feature type="domain" description="Quinolinate phosphoribosyl transferase N-terminal" evidence="14">
    <location>
        <begin position="36"/>
        <end position="118"/>
    </location>
</feature>
<keyword evidence="7 12" id="KW-0662">Pyridine nucleotide biosynthesis</keyword>
<evidence type="ECO:0000313" key="15">
    <source>
        <dbReference type="EMBL" id="OTF79342.1"/>
    </source>
</evidence>
<protein>
    <recommendedName>
        <fullName evidence="6 12">Nicotinate-nucleotide pyrophosphorylase [carboxylating]</fullName>
        <ecNumber evidence="5 12">2.4.2.19</ecNumber>
    </recommendedName>
    <alternativeName>
        <fullName evidence="10 12">Quinolinate phosphoribosyltransferase [decarboxylating]</fullName>
    </alternativeName>
</protein>
<evidence type="ECO:0000256" key="10">
    <source>
        <dbReference type="ARBA" id="ARBA00033102"/>
    </source>
</evidence>
<dbReference type="EC" id="2.4.2.19" evidence="5 12"/>
<feature type="domain" description="Quinolinate phosphoribosyl transferase C-terminal" evidence="13">
    <location>
        <begin position="120"/>
        <end position="292"/>
    </location>
</feature>
<evidence type="ECO:0000259" key="14">
    <source>
        <dbReference type="Pfam" id="PF02749"/>
    </source>
</evidence>
<dbReference type="CDD" id="cd01572">
    <property type="entry name" value="QPRTase"/>
    <property type="match status" value="1"/>
</dbReference>
<dbReference type="PANTHER" id="PTHR32179:SF3">
    <property type="entry name" value="NICOTINATE-NUCLEOTIDE PYROPHOSPHORYLASE [CARBOXYLATING]"/>
    <property type="match status" value="1"/>
</dbReference>
<dbReference type="EMBL" id="MUJZ01023632">
    <property type="protein sequence ID" value="OTF79342.1"/>
    <property type="molecule type" value="Genomic_DNA"/>
</dbReference>
<dbReference type="UniPathway" id="UPA00253">
    <property type="reaction ID" value="UER00331"/>
</dbReference>
<dbReference type="Pfam" id="PF01729">
    <property type="entry name" value="QRPTase_C"/>
    <property type="match status" value="1"/>
</dbReference>
<evidence type="ECO:0000256" key="8">
    <source>
        <dbReference type="ARBA" id="ARBA00022676"/>
    </source>
</evidence>
<dbReference type="PIRSF" id="PIRSF006250">
    <property type="entry name" value="NadC_ModD"/>
    <property type="match status" value="1"/>
</dbReference>
<reference evidence="15 16" key="1">
    <citation type="submission" date="2017-03" db="EMBL/GenBank/DDBJ databases">
        <title>Genome Survey of Euroglyphus maynei.</title>
        <authorList>
            <person name="Arlian L.G."/>
            <person name="Morgan M.S."/>
            <person name="Rider S.D."/>
        </authorList>
    </citation>
    <scope>NUCLEOTIDE SEQUENCE [LARGE SCALE GENOMIC DNA]</scope>
    <source>
        <strain evidence="15">Arlian Lab</strain>
        <tissue evidence="15">Whole body</tissue>
    </source>
</reference>
<comment type="function">
    <text evidence="1 12">Involved in the catabolism of quinolinic acid (QA).</text>
</comment>
<evidence type="ECO:0000256" key="7">
    <source>
        <dbReference type="ARBA" id="ARBA00022642"/>
    </source>
</evidence>
<dbReference type="Gene3D" id="3.20.20.70">
    <property type="entry name" value="Aldolase class I"/>
    <property type="match status" value="1"/>
</dbReference>
<comment type="catalytic activity">
    <reaction evidence="11 12">
        <text>nicotinate beta-D-ribonucleotide + CO2 + diphosphate = quinolinate + 5-phospho-alpha-D-ribose 1-diphosphate + 2 H(+)</text>
        <dbReference type="Rhea" id="RHEA:12733"/>
        <dbReference type="ChEBI" id="CHEBI:15378"/>
        <dbReference type="ChEBI" id="CHEBI:16526"/>
        <dbReference type="ChEBI" id="CHEBI:29959"/>
        <dbReference type="ChEBI" id="CHEBI:33019"/>
        <dbReference type="ChEBI" id="CHEBI:57502"/>
        <dbReference type="ChEBI" id="CHEBI:58017"/>
        <dbReference type="EC" id="2.4.2.19"/>
    </reaction>
</comment>
<dbReference type="OrthoDB" id="10067394at2759"/>
<dbReference type="SUPFAM" id="SSF54675">
    <property type="entry name" value="Nicotinate/Quinolinate PRTase N-terminal domain-like"/>
    <property type="match status" value="1"/>
</dbReference>
<dbReference type="SUPFAM" id="SSF51690">
    <property type="entry name" value="Nicotinate/Quinolinate PRTase C-terminal domain-like"/>
    <property type="match status" value="1"/>
</dbReference>
<dbReference type="InterPro" id="IPR036068">
    <property type="entry name" value="Nicotinate_pribotase-like_C"/>
</dbReference>
<evidence type="ECO:0000259" key="13">
    <source>
        <dbReference type="Pfam" id="PF01729"/>
    </source>
</evidence>
<dbReference type="InterPro" id="IPR022412">
    <property type="entry name" value="Quinolinate_PRibosylTrfase_N"/>
</dbReference>
<evidence type="ECO:0000256" key="4">
    <source>
        <dbReference type="ARBA" id="ARBA00011218"/>
    </source>
</evidence>
<dbReference type="InterPro" id="IPR037128">
    <property type="entry name" value="Quinolinate_PRibosylTase_N_sf"/>
</dbReference>
<dbReference type="FunFam" id="3.20.20.70:FF:000090">
    <property type="entry name" value="Nicotinate-nucleotide pyrophosphorylase [carboxylating]"/>
    <property type="match status" value="1"/>
</dbReference>
<evidence type="ECO:0000256" key="1">
    <source>
        <dbReference type="ARBA" id="ARBA00003237"/>
    </source>
</evidence>
<evidence type="ECO:0000256" key="5">
    <source>
        <dbReference type="ARBA" id="ARBA00011944"/>
    </source>
</evidence>
<organism evidence="15 16">
    <name type="scientific">Euroglyphus maynei</name>
    <name type="common">Mayne's house dust mite</name>
    <dbReference type="NCBI Taxonomy" id="6958"/>
    <lineage>
        <taxon>Eukaryota</taxon>
        <taxon>Metazoa</taxon>
        <taxon>Ecdysozoa</taxon>
        <taxon>Arthropoda</taxon>
        <taxon>Chelicerata</taxon>
        <taxon>Arachnida</taxon>
        <taxon>Acari</taxon>
        <taxon>Acariformes</taxon>
        <taxon>Sarcoptiformes</taxon>
        <taxon>Astigmata</taxon>
        <taxon>Psoroptidia</taxon>
        <taxon>Analgoidea</taxon>
        <taxon>Pyroglyphidae</taxon>
        <taxon>Pyroglyphinae</taxon>
        <taxon>Euroglyphus</taxon>
    </lineage>
</organism>
<keyword evidence="8 12" id="KW-0328">Glycosyltransferase</keyword>
<dbReference type="Proteomes" id="UP000194236">
    <property type="component" value="Unassembled WGS sequence"/>
</dbReference>
<dbReference type="GO" id="GO:0004514">
    <property type="term" value="F:nicotinate-nucleotide diphosphorylase (carboxylating) activity"/>
    <property type="evidence" value="ECO:0007669"/>
    <property type="project" value="UniProtKB-EC"/>
</dbReference>
<evidence type="ECO:0000256" key="2">
    <source>
        <dbReference type="ARBA" id="ARBA00004893"/>
    </source>
</evidence>
<evidence type="ECO:0000313" key="16">
    <source>
        <dbReference type="Proteomes" id="UP000194236"/>
    </source>
</evidence>
<dbReference type="GO" id="GO:0009435">
    <property type="term" value="P:NAD+ biosynthetic process"/>
    <property type="evidence" value="ECO:0007669"/>
    <property type="project" value="UniProtKB-UniPathway"/>
</dbReference>
<evidence type="ECO:0000256" key="12">
    <source>
        <dbReference type="PIRNR" id="PIRNR006250"/>
    </source>
</evidence>
<dbReference type="Gene3D" id="3.90.1170.20">
    <property type="entry name" value="Quinolinate phosphoribosyl transferase, N-terminal domain"/>
    <property type="match status" value="1"/>
</dbReference>
<comment type="pathway">
    <text evidence="2 12">Cofactor biosynthesis; NAD(+) biosynthesis; nicotinate D-ribonucleotide from quinolinate: step 1/1.</text>
</comment>
<dbReference type="GO" id="GO:0034213">
    <property type="term" value="P:quinolinate catabolic process"/>
    <property type="evidence" value="ECO:0007669"/>
    <property type="project" value="TreeGrafter"/>
</dbReference>
<comment type="subunit">
    <text evidence="4 12">Hexamer formed by 3 homodimers.</text>
</comment>
<keyword evidence="16" id="KW-1185">Reference proteome</keyword>
<evidence type="ECO:0000256" key="3">
    <source>
        <dbReference type="ARBA" id="ARBA00009400"/>
    </source>
</evidence>
<dbReference type="InterPro" id="IPR002638">
    <property type="entry name" value="Quinolinate_PRibosylTrfase_C"/>
</dbReference>
<evidence type="ECO:0000256" key="6">
    <source>
        <dbReference type="ARBA" id="ARBA00020990"/>
    </source>
</evidence>
<dbReference type="InterPro" id="IPR004393">
    <property type="entry name" value="NadC"/>
</dbReference>
<evidence type="ECO:0000256" key="9">
    <source>
        <dbReference type="ARBA" id="ARBA00022679"/>
    </source>
</evidence>
<dbReference type="NCBIfam" id="TIGR00078">
    <property type="entry name" value="nadC"/>
    <property type="match status" value="1"/>
</dbReference>
<dbReference type="PANTHER" id="PTHR32179">
    <property type="entry name" value="NICOTINATE-NUCLEOTIDE PYROPHOSPHORYLASE [CARBOXYLATING]"/>
    <property type="match status" value="1"/>
</dbReference>
<dbReference type="Pfam" id="PF02749">
    <property type="entry name" value="QRPTase_N"/>
    <property type="match status" value="1"/>
</dbReference>
<proteinExistence type="inferred from homology"/>
<gene>
    <name evidence="15" type="ORF">BLA29_001532</name>
</gene>